<feature type="compositionally biased region" description="Polar residues" evidence="1">
    <location>
        <begin position="1"/>
        <end position="30"/>
    </location>
</feature>
<evidence type="ECO:0000313" key="3">
    <source>
        <dbReference type="WBParaSite" id="Pan_g13782.t1"/>
    </source>
</evidence>
<reference evidence="3" key="2">
    <citation type="submission" date="2020-10" db="UniProtKB">
        <authorList>
            <consortium name="WormBaseParasite"/>
        </authorList>
    </citation>
    <scope>IDENTIFICATION</scope>
</reference>
<sequence length="90" mass="10072">MFQDFYSDQFSKTISQQPTTAQSTDQSVQKGSPVKTCLPPPCDAPPSKKERRRLRRELASTMLASKKAILQGPIWASRMSAIRVLLTGFK</sequence>
<feature type="region of interest" description="Disordered" evidence="1">
    <location>
        <begin position="1"/>
        <end position="53"/>
    </location>
</feature>
<name>A0A7E4UXL2_PANRE</name>
<accession>A0A7E4UXL2</accession>
<evidence type="ECO:0000256" key="1">
    <source>
        <dbReference type="SAM" id="MobiDB-lite"/>
    </source>
</evidence>
<keyword evidence="2" id="KW-1185">Reference proteome</keyword>
<dbReference type="WBParaSite" id="Pan_g13782.t1">
    <property type="protein sequence ID" value="Pan_g13782.t1"/>
    <property type="gene ID" value="Pan_g13782"/>
</dbReference>
<reference evidence="2" key="1">
    <citation type="journal article" date="2013" name="Genetics">
        <title>The draft genome and transcriptome of Panagrellus redivivus are shaped by the harsh demands of a free-living lifestyle.</title>
        <authorList>
            <person name="Srinivasan J."/>
            <person name="Dillman A.R."/>
            <person name="Macchietto M.G."/>
            <person name="Heikkinen L."/>
            <person name="Lakso M."/>
            <person name="Fracchia K.M."/>
            <person name="Antoshechkin I."/>
            <person name="Mortazavi A."/>
            <person name="Wong G."/>
            <person name="Sternberg P.W."/>
        </authorList>
    </citation>
    <scope>NUCLEOTIDE SEQUENCE [LARGE SCALE GENOMIC DNA]</scope>
    <source>
        <strain evidence="2">MT8872</strain>
    </source>
</reference>
<protein>
    <submittedName>
        <fullName evidence="3">BHLH domain-containing protein</fullName>
    </submittedName>
</protein>
<dbReference type="AlphaFoldDB" id="A0A7E4UXL2"/>
<dbReference type="Proteomes" id="UP000492821">
    <property type="component" value="Unassembled WGS sequence"/>
</dbReference>
<evidence type="ECO:0000313" key="2">
    <source>
        <dbReference type="Proteomes" id="UP000492821"/>
    </source>
</evidence>
<organism evidence="2 3">
    <name type="scientific">Panagrellus redivivus</name>
    <name type="common">Microworm</name>
    <dbReference type="NCBI Taxonomy" id="6233"/>
    <lineage>
        <taxon>Eukaryota</taxon>
        <taxon>Metazoa</taxon>
        <taxon>Ecdysozoa</taxon>
        <taxon>Nematoda</taxon>
        <taxon>Chromadorea</taxon>
        <taxon>Rhabditida</taxon>
        <taxon>Tylenchina</taxon>
        <taxon>Panagrolaimomorpha</taxon>
        <taxon>Panagrolaimoidea</taxon>
        <taxon>Panagrolaimidae</taxon>
        <taxon>Panagrellus</taxon>
    </lineage>
</organism>
<proteinExistence type="predicted"/>